<proteinExistence type="predicted"/>
<feature type="transmembrane region" description="Helical" evidence="1">
    <location>
        <begin position="7"/>
        <end position="32"/>
    </location>
</feature>
<keyword evidence="1" id="KW-1133">Transmembrane helix</keyword>
<keyword evidence="1" id="KW-0812">Transmembrane</keyword>
<name>A0ABR7EF29_9FIRM</name>
<dbReference type="EMBL" id="JACOON010000004">
    <property type="protein sequence ID" value="MBC5648371.1"/>
    <property type="molecule type" value="Genomic_DNA"/>
</dbReference>
<comment type="caution">
    <text evidence="2">The sequence shown here is derived from an EMBL/GenBank/DDBJ whole genome shotgun (WGS) entry which is preliminary data.</text>
</comment>
<protein>
    <recommendedName>
        <fullName evidence="4">Beta-carotene 15,15'-monooxygenase</fullName>
    </recommendedName>
</protein>
<evidence type="ECO:0000256" key="1">
    <source>
        <dbReference type="SAM" id="Phobius"/>
    </source>
</evidence>
<feature type="transmembrane region" description="Helical" evidence="1">
    <location>
        <begin position="38"/>
        <end position="58"/>
    </location>
</feature>
<evidence type="ECO:0008006" key="4">
    <source>
        <dbReference type="Google" id="ProtNLM"/>
    </source>
</evidence>
<feature type="transmembrane region" description="Helical" evidence="1">
    <location>
        <begin position="79"/>
        <end position="103"/>
    </location>
</feature>
<dbReference type="RefSeq" id="WP_186857878.1">
    <property type="nucleotide sequence ID" value="NZ_JACOON010000004.1"/>
</dbReference>
<feature type="transmembrane region" description="Helical" evidence="1">
    <location>
        <begin position="147"/>
        <end position="166"/>
    </location>
</feature>
<sequence>MKEKKRFFGIVEVVFDIAYLSAVLVLGIFILLHAFPAVRLLGGAAALVLAGGDSFHLVPRIASIIRDNTDGYQKALGRGKFITSITMTVFYLLLWHIALLLFLPQGAGAWTILVYILAALRIALCCLPQNRWLDQNPPVMWGIYRNIPFLIMGVMVIAVYGLLGNGVLAVKWMWLAVTLSFAFYLPVVAGARRNPKLGMLMLPKSCAYVWIVAMLAAL</sequence>
<reference evidence="2 3" key="1">
    <citation type="submission" date="2020-08" db="EMBL/GenBank/DDBJ databases">
        <title>Genome public.</title>
        <authorList>
            <person name="Liu C."/>
            <person name="Sun Q."/>
        </authorList>
    </citation>
    <scope>NUCLEOTIDE SEQUENCE [LARGE SCALE GENOMIC DNA]</scope>
    <source>
        <strain evidence="2 3">NSJ-35</strain>
    </source>
</reference>
<gene>
    <name evidence="2" type="ORF">H8S18_08480</name>
</gene>
<dbReference type="Proteomes" id="UP000606889">
    <property type="component" value="Unassembled WGS sequence"/>
</dbReference>
<feature type="transmembrane region" description="Helical" evidence="1">
    <location>
        <begin position="172"/>
        <end position="190"/>
    </location>
</feature>
<evidence type="ECO:0000313" key="2">
    <source>
        <dbReference type="EMBL" id="MBC5648371.1"/>
    </source>
</evidence>
<accession>A0ABR7EF29</accession>
<evidence type="ECO:0000313" key="3">
    <source>
        <dbReference type="Proteomes" id="UP000606889"/>
    </source>
</evidence>
<organism evidence="2 3">
    <name type="scientific">Christensenella tenuis</name>
    <dbReference type="NCBI Taxonomy" id="2763033"/>
    <lineage>
        <taxon>Bacteria</taxon>
        <taxon>Bacillati</taxon>
        <taxon>Bacillota</taxon>
        <taxon>Clostridia</taxon>
        <taxon>Christensenellales</taxon>
        <taxon>Christensenellaceae</taxon>
        <taxon>Christensenella</taxon>
    </lineage>
</organism>
<keyword evidence="3" id="KW-1185">Reference proteome</keyword>
<feature type="transmembrane region" description="Helical" evidence="1">
    <location>
        <begin position="109"/>
        <end position="127"/>
    </location>
</feature>
<keyword evidence="1" id="KW-0472">Membrane</keyword>